<dbReference type="CDD" id="cd04301">
    <property type="entry name" value="NAT_SF"/>
    <property type="match status" value="1"/>
</dbReference>
<gene>
    <name evidence="4" type="ORF">GCM10025867_01830</name>
</gene>
<dbReference type="SUPFAM" id="SSF55729">
    <property type="entry name" value="Acyl-CoA N-acyltransferases (Nat)"/>
    <property type="match status" value="1"/>
</dbReference>
<reference evidence="5" key="1">
    <citation type="journal article" date="2019" name="Int. J. Syst. Evol. Microbiol.">
        <title>The Global Catalogue of Microorganisms (GCM) 10K type strain sequencing project: providing services to taxonomists for standard genome sequencing and annotation.</title>
        <authorList>
            <consortium name="The Broad Institute Genomics Platform"/>
            <consortium name="The Broad Institute Genome Sequencing Center for Infectious Disease"/>
            <person name="Wu L."/>
            <person name="Ma J."/>
        </authorList>
    </citation>
    <scope>NUCLEOTIDE SEQUENCE [LARGE SCALE GENOMIC DNA]</scope>
    <source>
        <strain evidence="5">NBRC 108728</strain>
    </source>
</reference>
<dbReference type="PANTHER" id="PTHR43420">
    <property type="entry name" value="ACETYLTRANSFERASE"/>
    <property type="match status" value="1"/>
</dbReference>
<dbReference type="PROSITE" id="PS51186">
    <property type="entry name" value="GNAT"/>
    <property type="match status" value="1"/>
</dbReference>
<accession>A0ABM8GID7</accession>
<proteinExistence type="predicted"/>
<feature type="domain" description="N-acetyltransferase" evidence="3">
    <location>
        <begin position="6"/>
        <end position="169"/>
    </location>
</feature>
<evidence type="ECO:0000313" key="4">
    <source>
        <dbReference type="EMBL" id="BDZ47942.1"/>
    </source>
</evidence>
<keyword evidence="5" id="KW-1185">Reference proteome</keyword>
<protein>
    <recommendedName>
        <fullName evidence="3">N-acetyltransferase domain-containing protein</fullName>
    </recommendedName>
</protein>
<evidence type="ECO:0000313" key="5">
    <source>
        <dbReference type="Proteomes" id="UP001321486"/>
    </source>
</evidence>
<dbReference type="InterPro" id="IPR000182">
    <property type="entry name" value="GNAT_dom"/>
</dbReference>
<organism evidence="4 5">
    <name type="scientific">Frondihabitans sucicola</name>
    <dbReference type="NCBI Taxonomy" id="1268041"/>
    <lineage>
        <taxon>Bacteria</taxon>
        <taxon>Bacillati</taxon>
        <taxon>Actinomycetota</taxon>
        <taxon>Actinomycetes</taxon>
        <taxon>Micrococcales</taxon>
        <taxon>Microbacteriaceae</taxon>
        <taxon>Frondihabitans</taxon>
    </lineage>
</organism>
<dbReference type="PANTHER" id="PTHR43420:SF12">
    <property type="entry name" value="N-ACETYLTRANSFERASE DOMAIN-CONTAINING PROTEIN"/>
    <property type="match status" value="1"/>
</dbReference>
<dbReference type="Gene3D" id="3.40.630.30">
    <property type="match status" value="1"/>
</dbReference>
<dbReference type="InterPro" id="IPR050680">
    <property type="entry name" value="YpeA/RimI_acetyltransf"/>
</dbReference>
<dbReference type="Proteomes" id="UP001321486">
    <property type="component" value="Chromosome"/>
</dbReference>
<dbReference type="EMBL" id="AP027732">
    <property type="protein sequence ID" value="BDZ47942.1"/>
    <property type="molecule type" value="Genomic_DNA"/>
</dbReference>
<name>A0ABM8GID7_9MICO</name>
<dbReference type="RefSeq" id="WP_286345005.1">
    <property type="nucleotide sequence ID" value="NZ_AP027732.1"/>
</dbReference>
<evidence type="ECO:0000256" key="1">
    <source>
        <dbReference type="ARBA" id="ARBA00022679"/>
    </source>
</evidence>
<keyword evidence="2" id="KW-0012">Acyltransferase</keyword>
<dbReference type="Pfam" id="PF00583">
    <property type="entry name" value="Acetyltransf_1"/>
    <property type="match status" value="1"/>
</dbReference>
<keyword evidence="1" id="KW-0808">Transferase</keyword>
<sequence>MRSSTVTIRSVTEEDWREVRTLRFQMLEDTPIAYGETLEHALRLAEPEWRMRGRRGQEPRSASFVAIDDATLEWVGTMGGYLPTTGAPLLVGVFVAPAFRGASIGVADRLLAEVEGWARGFDGSLALHVHEENPRAIRFYERHGFVDTGRRLDYELAPGGREWEMSKVL</sequence>
<evidence type="ECO:0000259" key="3">
    <source>
        <dbReference type="PROSITE" id="PS51186"/>
    </source>
</evidence>
<dbReference type="InterPro" id="IPR016181">
    <property type="entry name" value="Acyl_CoA_acyltransferase"/>
</dbReference>
<evidence type="ECO:0000256" key="2">
    <source>
        <dbReference type="ARBA" id="ARBA00023315"/>
    </source>
</evidence>